<dbReference type="AlphaFoldDB" id="E3M916"/>
<dbReference type="GO" id="GO:0047756">
    <property type="term" value="F:chondroitin 4-sulfotransferase activity"/>
    <property type="evidence" value="ECO:0007669"/>
    <property type="project" value="InterPro"/>
</dbReference>
<dbReference type="OrthoDB" id="408912at2759"/>
<dbReference type="GO" id="GO:1902884">
    <property type="term" value="P:positive regulation of response to oxidative stress"/>
    <property type="evidence" value="ECO:0007669"/>
    <property type="project" value="InterPro"/>
</dbReference>
<dbReference type="PANTHER" id="PTHR22900:SF23">
    <property type="entry name" value="CARBOHYDRATE SULFOTRANSFERASE"/>
    <property type="match status" value="1"/>
</dbReference>
<keyword evidence="1" id="KW-0812">Transmembrane</keyword>
<evidence type="ECO:0000256" key="1">
    <source>
        <dbReference type="SAM" id="Phobius"/>
    </source>
</evidence>
<name>E3M916_CAERE</name>
<dbReference type="PANTHER" id="PTHR22900">
    <property type="entry name" value="PROTEIN CBG14245-RELATED"/>
    <property type="match status" value="1"/>
</dbReference>
<dbReference type="FunCoup" id="E3M916">
    <property type="interactions" value="9"/>
</dbReference>
<dbReference type="HOGENOM" id="CLU_069458_1_0_1"/>
<keyword evidence="3" id="KW-1185">Reference proteome</keyword>
<dbReference type="eggNOG" id="KOG4651">
    <property type="taxonomic scope" value="Eukaryota"/>
</dbReference>
<evidence type="ECO:0000313" key="3">
    <source>
        <dbReference type="Proteomes" id="UP000008281"/>
    </source>
</evidence>
<protein>
    <recommendedName>
        <fullName evidence="4">Carbohydrate sulfotransferase</fullName>
    </recommendedName>
</protein>
<dbReference type="EMBL" id="DS268429">
    <property type="protein sequence ID" value="EFO95737.1"/>
    <property type="molecule type" value="Genomic_DNA"/>
</dbReference>
<dbReference type="InterPro" id="IPR005331">
    <property type="entry name" value="Sulfotransferase"/>
</dbReference>
<sequence length="380" mass="45009">MSIETRKQFREQKWINLMLSSRRLQLRFILFATVFAIFCLYYSKEFRFSVSTSTFLKNSSNTTTEKLKKVPKFYKLLNWEKRESEKKLNNIEDLRRVNLNTLPNRTSNLSAVHLCSQNPSPCLPGLRDFEGEIRTAPRYRLSTCVVQKSMSTVMTSLFCYLRDEKKFIGNNREILKDWKIIRFCMFKNEFRNLGGLFKKFNILPSANNWTHIMMVRNPIERFISGFVDKCYRKPVVSNYCNGCKKNLTCFMETELARMREQVKKGTFLKTYEDRHFFPQSWRCDLHQYFSNFTFIPYSSAHNFSITSHLFPIFRNHSVPESSLQYIQSSLSSGRTAHSTVDSKATSFIEKRLKSSPYLMELLVKMFYHDFKLFNFTLPAI</sequence>
<gene>
    <name evidence="2" type="ORF">CRE_14059</name>
</gene>
<evidence type="ECO:0000313" key="2">
    <source>
        <dbReference type="EMBL" id="EFO95737.1"/>
    </source>
</evidence>
<dbReference type="GO" id="GO:0050650">
    <property type="term" value="P:chondroitin sulfate proteoglycan biosynthetic process"/>
    <property type="evidence" value="ECO:0007669"/>
    <property type="project" value="InterPro"/>
</dbReference>
<organism evidence="3">
    <name type="scientific">Caenorhabditis remanei</name>
    <name type="common">Caenorhabditis vulgaris</name>
    <dbReference type="NCBI Taxonomy" id="31234"/>
    <lineage>
        <taxon>Eukaryota</taxon>
        <taxon>Metazoa</taxon>
        <taxon>Ecdysozoa</taxon>
        <taxon>Nematoda</taxon>
        <taxon>Chromadorea</taxon>
        <taxon>Rhabditida</taxon>
        <taxon>Rhabditina</taxon>
        <taxon>Rhabditomorpha</taxon>
        <taxon>Rhabditoidea</taxon>
        <taxon>Rhabditidae</taxon>
        <taxon>Peloderinae</taxon>
        <taxon>Caenorhabditis</taxon>
    </lineage>
</organism>
<keyword evidence="1" id="KW-0472">Membrane</keyword>
<feature type="transmembrane region" description="Helical" evidence="1">
    <location>
        <begin position="24"/>
        <end position="43"/>
    </location>
</feature>
<dbReference type="Pfam" id="PF03567">
    <property type="entry name" value="Sulfotransfer_2"/>
    <property type="match status" value="1"/>
</dbReference>
<dbReference type="STRING" id="31234.E3M916"/>
<dbReference type="GO" id="GO:0016020">
    <property type="term" value="C:membrane"/>
    <property type="evidence" value="ECO:0007669"/>
    <property type="project" value="InterPro"/>
</dbReference>
<proteinExistence type="predicted"/>
<dbReference type="InParanoid" id="E3M916"/>
<accession>E3M916</accession>
<reference evidence="2" key="1">
    <citation type="submission" date="2007-07" db="EMBL/GenBank/DDBJ databases">
        <title>PCAP assembly of the Caenorhabditis remanei genome.</title>
        <authorList>
            <consortium name="The Caenorhabditis remanei Sequencing Consortium"/>
            <person name="Wilson R.K."/>
        </authorList>
    </citation>
    <scope>NUCLEOTIDE SEQUENCE [LARGE SCALE GENOMIC DNA]</scope>
    <source>
        <strain evidence="2">PB4641</strain>
    </source>
</reference>
<dbReference type="Proteomes" id="UP000008281">
    <property type="component" value="Unassembled WGS sequence"/>
</dbReference>
<dbReference type="InterPro" id="IPR007669">
    <property type="entry name" value="Chst-1-like"/>
</dbReference>
<evidence type="ECO:0008006" key="4">
    <source>
        <dbReference type="Google" id="ProtNLM"/>
    </source>
</evidence>
<dbReference type="OMA" id="THIMMVR"/>
<keyword evidence="1" id="KW-1133">Transmembrane helix</keyword>